<evidence type="ECO:0000256" key="2">
    <source>
        <dbReference type="SAM" id="Phobius"/>
    </source>
</evidence>
<keyword evidence="3" id="KW-1185">Reference proteome</keyword>
<evidence type="ECO:0000256" key="1">
    <source>
        <dbReference type="SAM" id="MobiDB-lite"/>
    </source>
</evidence>
<protein>
    <submittedName>
        <fullName evidence="4">Uncharacterized protein</fullName>
    </submittedName>
</protein>
<feature type="region of interest" description="Disordered" evidence="1">
    <location>
        <begin position="1"/>
        <end position="48"/>
    </location>
</feature>
<dbReference type="AlphaFoldDB" id="A0A1I7VJK7"/>
<reference evidence="3" key="1">
    <citation type="submission" date="2012-04" db="EMBL/GenBank/DDBJ databases">
        <title>The Genome Sequence of Loa loa.</title>
        <authorList>
            <consortium name="The Broad Institute Genome Sequencing Platform"/>
            <consortium name="Broad Institute Genome Sequencing Center for Infectious Disease"/>
            <person name="Nutman T.B."/>
            <person name="Fink D.L."/>
            <person name="Russ C."/>
            <person name="Young S."/>
            <person name="Zeng Q."/>
            <person name="Gargeya S."/>
            <person name="Alvarado L."/>
            <person name="Berlin A."/>
            <person name="Chapman S.B."/>
            <person name="Chen Z."/>
            <person name="Freedman E."/>
            <person name="Gellesch M."/>
            <person name="Goldberg J."/>
            <person name="Griggs A."/>
            <person name="Gujja S."/>
            <person name="Heilman E.R."/>
            <person name="Heiman D."/>
            <person name="Howarth C."/>
            <person name="Mehta T."/>
            <person name="Neiman D."/>
            <person name="Pearson M."/>
            <person name="Roberts A."/>
            <person name="Saif S."/>
            <person name="Shea T."/>
            <person name="Shenoy N."/>
            <person name="Sisk P."/>
            <person name="Stolte C."/>
            <person name="Sykes S."/>
            <person name="White J."/>
            <person name="Yandava C."/>
            <person name="Haas B."/>
            <person name="Henn M.R."/>
            <person name="Nusbaum C."/>
            <person name="Birren B."/>
        </authorList>
    </citation>
    <scope>NUCLEOTIDE SEQUENCE [LARGE SCALE GENOMIC DNA]</scope>
</reference>
<evidence type="ECO:0000313" key="4">
    <source>
        <dbReference type="WBParaSite" id="EN70_327"/>
    </source>
</evidence>
<organism evidence="3 4">
    <name type="scientific">Loa loa</name>
    <name type="common">Eye worm</name>
    <name type="synonym">Filaria loa</name>
    <dbReference type="NCBI Taxonomy" id="7209"/>
    <lineage>
        <taxon>Eukaryota</taxon>
        <taxon>Metazoa</taxon>
        <taxon>Ecdysozoa</taxon>
        <taxon>Nematoda</taxon>
        <taxon>Chromadorea</taxon>
        <taxon>Rhabditida</taxon>
        <taxon>Spirurina</taxon>
        <taxon>Spiruromorpha</taxon>
        <taxon>Filarioidea</taxon>
        <taxon>Onchocercidae</taxon>
        <taxon>Loa</taxon>
    </lineage>
</organism>
<feature type="transmembrane region" description="Helical" evidence="2">
    <location>
        <begin position="92"/>
        <end position="109"/>
    </location>
</feature>
<reference evidence="4" key="2">
    <citation type="submission" date="2016-11" db="UniProtKB">
        <authorList>
            <consortium name="WormBaseParasite"/>
        </authorList>
    </citation>
    <scope>IDENTIFICATION</scope>
</reference>
<proteinExistence type="predicted"/>
<dbReference type="WBParaSite" id="EN70_327">
    <property type="protein sequence ID" value="EN70_327"/>
    <property type="gene ID" value="EN70_327"/>
</dbReference>
<evidence type="ECO:0000313" key="3">
    <source>
        <dbReference type="Proteomes" id="UP000095285"/>
    </source>
</evidence>
<feature type="compositionally biased region" description="Polar residues" evidence="1">
    <location>
        <begin position="1"/>
        <end position="11"/>
    </location>
</feature>
<keyword evidence="2" id="KW-0472">Membrane</keyword>
<dbReference type="Proteomes" id="UP000095285">
    <property type="component" value="Unassembled WGS sequence"/>
</dbReference>
<accession>A0A1I7VJK7</accession>
<sequence>MEGSGNSNNMIEWSDDEDLGGEGSGDQSEGSGDTEHDHEQAIAPIITSEDVRHTVTDRITTATYKEPSLETRLPIRPPVIAKPPEAGSTGRSTLFVTAFVIILWAPLLFH</sequence>
<keyword evidence="2" id="KW-1133">Transmembrane helix</keyword>
<keyword evidence="2" id="KW-0812">Transmembrane</keyword>
<name>A0A1I7VJK7_LOALO</name>